<name>A0A4R6RS53_LABRH</name>
<feature type="transmembrane region" description="Helical" evidence="5">
    <location>
        <begin position="291"/>
        <end position="309"/>
    </location>
</feature>
<dbReference type="GO" id="GO:0022857">
    <property type="term" value="F:transmembrane transporter activity"/>
    <property type="evidence" value="ECO:0007669"/>
    <property type="project" value="InterPro"/>
</dbReference>
<evidence type="ECO:0000313" key="7">
    <source>
        <dbReference type="EMBL" id="TDP89622.1"/>
    </source>
</evidence>
<dbReference type="AlphaFoldDB" id="A0A4R6RS53"/>
<gene>
    <name evidence="7" type="ORF">EV186_11222</name>
</gene>
<evidence type="ECO:0000256" key="3">
    <source>
        <dbReference type="ARBA" id="ARBA00022989"/>
    </source>
</evidence>
<accession>A0A4R6RS53</accession>
<evidence type="ECO:0000256" key="4">
    <source>
        <dbReference type="ARBA" id="ARBA00023136"/>
    </source>
</evidence>
<evidence type="ECO:0000256" key="2">
    <source>
        <dbReference type="ARBA" id="ARBA00022692"/>
    </source>
</evidence>
<feature type="transmembrane region" description="Helical" evidence="5">
    <location>
        <begin position="184"/>
        <end position="203"/>
    </location>
</feature>
<dbReference type="GO" id="GO:0005886">
    <property type="term" value="C:plasma membrane"/>
    <property type="evidence" value="ECO:0007669"/>
    <property type="project" value="UniProtKB-SubCell"/>
</dbReference>
<feature type="transmembrane region" description="Helical" evidence="5">
    <location>
        <begin position="21"/>
        <end position="42"/>
    </location>
</feature>
<feature type="transmembrane region" description="Helical" evidence="5">
    <location>
        <begin position="257"/>
        <end position="279"/>
    </location>
</feature>
<dbReference type="EMBL" id="SNXZ01000012">
    <property type="protein sequence ID" value="TDP89622.1"/>
    <property type="molecule type" value="Genomic_DNA"/>
</dbReference>
<feature type="transmembrane region" description="Helical" evidence="5">
    <location>
        <begin position="315"/>
        <end position="338"/>
    </location>
</feature>
<proteinExistence type="predicted"/>
<evidence type="ECO:0000313" key="8">
    <source>
        <dbReference type="Proteomes" id="UP000295444"/>
    </source>
</evidence>
<feature type="transmembrane region" description="Helical" evidence="5">
    <location>
        <begin position="93"/>
        <end position="114"/>
    </location>
</feature>
<dbReference type="PANTHER" id="PTHR23542:SF1">
    <property type="entry name" value="MAJOR FACILITATOR SUPERFAMILY (MFS) PROFILE DOMAIN-CONTAINING PROTEIN"/>
    <property type="match status" value="1"/>
</dbReference>
<dbReference type="InterPro" id="IPR036259">
    <property type="entry name" value="MFS_trans_sf"/>
</dbReference>
<feature type="transmembrane region" description="Helical" evidence="5">
    <location>
        <begin position="223"/>
        <end position="245"/>
    </location>
</feature>
<feature type="transmembrane region" description="Helical" evidence="5">
    <location>
        <begin position="120"/>
        <end position="139"/>
    </location>
</feature>
<dbReference type="Proteomes" id="UP000295444">
    <property type="component" value="Unassembled WGS sequence"/>
</dbReference>
<reference evidence="7 8" key="1">
    <citation type="submission" date="2019-03" db="EMBL/GenBank/DDBJ databases">
        <title>Genomic Encyclopedia of Type Strains, Phase IV (KMG-IV): sequencing the most valuable type-strain genomes for metagenomic binning, comparative biology and taxonomic classification.</title>
        <authorList>
            <person name="Goeker M."/>
        </authorList>
    </citation>
    <scope>NUCLEOTIDE SEQUENCE [LARGE SCALE GENOMIC DNA]</scope>
    <source>
        <strain evidence="7 8">DSM 45361</strain>
    </source>
</reference>
<evidence type="ECO:0000256" key="5">
    <source>
        <dbReference type="SAM" id="Phobius"/>
    </source>
</evidence>
<protein>
    <submittedName>
        <fullName evidence="7">MFS-type transporter involved in bile tolerance (Atg22 family)</fullName>
    </submittedName>
</protein>
<keyword evidence="2 5" id="KW-0812">Transmembrane</keyword>
<dbReference type="PANTHER" id="PTHR23542">
    <property type="match status" value="1"/>
</dbReference>
<keyword evidence="8" id="KW-1185">Reference proteome</keyword>
<dbReference type="Gene3D" id="1.20.1250.20">
    <property type="entry name" value="MFS general substrate transporter like domains"/>
    <property type="match status" value="2"/>
</dbReference>
<feature type="transmembrane region" description="Helical" evidence="5">
    <location>
        <begin position="381"/>
        <end position="398"/>
    </location>
</feature>
<comment type="caution">
    <text evidence="7">The sequence shown here is derived from an EMBL/GenBank/DDBJ whole genome shotgun (WGS) entry which is preliminary data.</text>
</comment>
<dbReference type="InterPro" id="IPR011701">
    <property type="entry name" value="MFS"/>
</dbReference>
<evidence type="ECO:0000256" key="1">
    <source>
        <dbReference type="ARBA" id="ARBA00004651"/>
    </source>
</evidence>
<keyword evidence="3 5" id="KW-1133">Transmembrane helix</keyword>
<dbReference type="RefSeq" id="WP_208116007.1">
    <property type="nucleotide sequence ID" value="NZ_SNXZ01000012.1"/>
</dbReference>
<dbReference type="Pfam" id="PF07690">
    <property type="entry name" value="MFS_1"/>
    <property type="match status" value="1"/>
</dbReference>
<evidence type="ECO:0000259" key="6">
    <source>
        <dbReference type="PROSITE" id="PS50850"/>
    </source>
</evidence>
<dbReference type="SUPFAM" id="SSF103473">
    <property type="entry name" value="MFS general substrate transporter"/>
    <property type="match status" value="1"/>
</dbReference>
<feature type="domain" description="Major facilitator superfamily (MFS) profile" evidence="6">
    <location>
        <begin position="227"/>
        <end position="419"/>
    </location>
</feature>
<keyword evidence="4 5" id="KW-0472">Membrane</keyword>
<feature type="transmembrane region" description="Helical" evidence="5">
    <location>
        <begin position="48"/>
        <end position="72"/>
    </location>
</feature>
<dbReference type="PROSITE" id="PS50850">
    <property type="entry name" value="MFS"/>
    <property type="match status" value="1"/>
</dbReference>
<sequence length="419" mass="41532">MSAGEDQSDRPLTSGFGSYFLLLRAPGAATLALWGAVARFPIAMRSISILLLVSAVSGSLGDAGAVAAAMLVAQGVTGPVLGRMADRLSQRRVLLAACAGHALTLGLLLVAIVLRAPLWVQVPVAAAAGCTSVSFSSFMRARWAALADRDLLRTAYALESILDETIFLLGPLLVTVLASAVHPAAGLLACVLLTTTGSVVVALHRRSEPAAHDAGGGRPARAIGVAGVRVLMLAYAGMGFLLGAVDITMVAFAREHGAPGLAGVFLSLTAVGSLAAGAVYGAGSWRISPPVLLAVTAGVLTLGAVPLAFAGSPLVMALLAVVAGVAIAPALITGSTLLESLAPKGSLSEGFSWLNSAGALGIALGTAASGHLVDTGGSAQAAWAAVGGGAAALVLSLAGQQALRTGPAARPASELALEQ</sequence>
<comment type="subcellular location">
    <subcellularLocation>
        <location evidence="1">Cell membrane</location>
        <topology evidence="1">Multi-pass membrane protein</topology>
    </subcellularLocation>
</comment>
<dbReference type="InterPro" id="IPR020846">
    <property type="entry name" value="MFS_dom"/>
</dbReference>
<feature type="transmembrane region" description="Helical" evidence="5">
    <location>
        <begin position="350"/>
        <end position="369"/>
    </location>
</feature>
<organism evidence="7 8">
    <name type="scientific">Labedaea rhizosphaerae</name>
    <dbReference type="NCBI Taxonomy" id="598644"/>
    <lineage>
        <taxon>Bacteria</taxon>
        <taxon>Bacillati</taxon>
        <taxon>Actinomycetota</taxon>
        <taxon>Actinomycetes</taxon>
        <taxon>Pseudonocardiales</taxon>
        <taxon>Pseudonocardiaceae</taxon>
        <taxon>Labedaea</taxon>
    </lineage>
</organism>